<name>A0A7V5HMJ9_UNCW3</name>
<feature type="short sequence motif" description="DGA/G" evidence="4">
    <location>
        <begin position="63"/>
        <end position="65"/>
    </location>
</feature>
<dbReference type="Proteomes" id="UP000886050">
    <property type="component" value="Unassembled WGS sequence"/>
</dbReference>
<gene>
    <name evidence="6" type="ORF">ENL43_01445</name>
</gene>
<dbReference type="GO" id="GO:0016042">
    <property type="term" value="P:lipid catabolic process"/>
    <property type="evidence" value="ECO:0007669"/>
    <property type="project" value="UniProtKB-KW"/>
</dbReference>
<reference evidence="6" key="1">
    <citation type="journal article" date="2020" name="mSystems">
        <title>Genome- and Community-Level Interaction Insights into Carbon Utilization and Element Cycling Functions of Hydrothermarchaeota in Hydrothermal Sediment.</title>
        <authorList>
            <person name="Zhou Z."/>
            <person name="Liu Y."/>
            <person name="Xu W."/>
            <person name="Pan J."/>
            <person name="Luo Z.H."/>
            <person name="Li M."/>
        </authorList>
    </citation>
    <scope>NUCLEOTIDE SEQUENCE [LARGE SCALE GENOMIC DNA]</scope>
    <source>
        <strain evidence="6">HyVt-96</strain>
    </source>
</reference>
<dbReference type="GO" id="GO:0016787">
    <property type="term" value="F:hydrolase activity"/>
    <property type="evidence" value="ECO:0007669"/>
    <property type="project" value="UniProtKB-KW"/>
</dbReference>
<dbReference type="PANTHER" id="PTHR14226">
    <property type="entry name" value="NEUROPATHY TARGET ESTERASE/SWISS CHEESE D.MELANOGASTER"/>
    <property type="match status" value="1"/>
</dbReference>
<keyword evidence="3" id="KW-0443">Lipid metabolism</keyword>
<evidence type="ECO:0000256" key="4">
    <source>
        <dbReference type="PROSITE-ProRule" id="PRU01161"/>
    </source>
</evidence>
<evidence type="ECO:0000256" key="1">
    <source>
        <dbReference type="ARBA" id="ARBA00022801"/>
    </source>
</evidence>
<dbReference type="InterPro" id="IPR050301">
    <property type="entry name" value="NTE"/>
</dbReference>
<comment type="caution">
    <text evidence="6">The sequence shown here is derived from an EMBL/GenBank/DDBJ whole genome shotgun (WGS) entry which is preliminary data.</text>
</comment>
<evidence type="ECO:0000313" key="6">
    <source>
        <dbReference type="EMBL" id="HHF53013.1"/>
    </source>
</evidence>
<dbReference type="InterPro" id="IPR002641">
    <property type="entry name" value="PNPLA_dom"/>
</dbReference>
<dbReference type="PROSITE" id="PS51635">
    <property type="entry name" value="PNPLA"/>
    <property type="match status" value="1"/>
</dbReference>
<accession>A0A7V5HMJ9</accession>
<dbReference type="EMBL" id="DRTX01000084">
    <property type="protein sequence ID" value="HHF53013.1"/>
    <property type="molecule type" value="Genomic_DNA"/>
</dbReference>
<protein>
    <recommendedName>
        <fullName evidence="5">PNPLA domain-containing protein</fullName>
    </recommendedName>
</protein>
<feature type="domain" description="PNPLA" evidence="5">
    <location>
        <begin position="1"/>
        <end position="76"/>
    </location>
</feature>
<dbReference type="Gene3D" id="3.40.1090.10">
    <property type="entry name" value="Cytosolic phospholipase A2 catalytic domain"/>
    <property type="match status" value="1"/>
</dbReference>
<sequence>MDKFIPKIRIEELPIKTAYIATDLITGKDVIIKGGNLKDAVLATGAIPGVFTPIEIDEMILVDGGITQRVPTIAAMLLGADIIIGVEVGKDITPKNEYKSAFDIMMRSNAITASRLHHFINQFADIIIKPPVQQIKWYEFERIDEAVELGYKTCLEKMDHIRALLKSSYKIKKVITRLFKRTPDLEFVRFYPH</sequence>
<dbReference type="PANTHER" id="PTHR14226:SF76">
    <property type="entry name" value="NTE FAMILY PROTEIN RSSA"/>
    <property type="match status" value="1"/>
</dbReference>
<proteinExistence type="predicted"/>
<evidence type="ECO:0000256" key="2">
    <source>
        <dbReference type="ARBA" id="ARBA00022963"/>
    </source>
</evidence>
<keyword evidence="2" id="KW-0442">Lipid degradation</keyword>
<comment type="caution">
    <text evidence="4">Lacks conserved residue(s) required for the propagation of feature annotation.</text>
</comment>
<dbReference type="SUPFAM" id="SSF52151">
    <property type="entry name" value="FabD/lysophospholipase-like"/>
    <property type="match status" value="1"/>
</dbReference>
<dbReference type="AlphaFoldDB" id="A0A7V5HMJ9"/>
<dbReference type="Pfam" id="PF01734">
    <property type="entry name" value="Patatin"/>
    <property type="match status" value="1"/>
</dbReference>
<keyword evidence="1" id="KW-0378">Hydrolase</keyword>
<dbReference type="InterPro" id="IPR016035">
    <property type="entry name" value="Acyl_Trfase/lysoPLipase"/>
</dbReference>
<evidence type="ECO:0000259" key="5">
    <source>
        <dbReference type="PROSITE" id="PS51635"/>
    </source>
</evidence>
<evidence type="ECO:0000256" key="3">
    <source>
        <dbReference type="ARBA" id="ARBA00023098"/>
    </source>
</evidence>
<organism evidence="6">
    <name type="scientific">candidate division WOR-3 bacterium</name>
    <dbReference type="NCBI Taxonomy" id="2052148"/>
    <lineage>
        <taxon>Bacteria</taxon>
        <taxon>Bacteria division WOR-3</taxon>
    </lineage>
</organism>